<proteinExistence type="predicted"/>
<dbReference type="KEGG" id="more:E1B28_013010"/>
<dbReference type="Proteomes" id="UP001049176">
    <property type="component" value="Chromosome 9"/>
</dbReference>
<comment type="caution">
    <text evidence="1">The sequence shown here is derived from an EMBL/GenBank/DDBJ whole genome shotgun (WGS) entry which is preliminary data.</text>
</comment>
<organism evidence="1 2">
    <name type="scientific">Marasmius oreades</name>
    <name type="common">fairy-ring Marasmius</name>
    <dbReference type="NCBI Taxonomy" id="181124"/>
    <lineage>
        <taxon>Eukaryota</taxon>
        <taxon>Fungi</taxon>
        <taxon>Dikarya</taxon>
        <taxon>Basidiomycota</taxon>
        <taxon>Agaricomycotina</taxon>
        <taxon>Agaricomycetes</taxon>
        <taxon>Agaricomycetidae</taxon>
        <taxon>Agaricales</taxon>
        <taxon>Marasmiineae</taxon>
        <taxon>Marasmiaceae</taxon>
        <taxon>Marasmius</taxon>
    </lineage>
</organism>
<dbReference type="GeneID" id="66082085"/>
<reference evidence="1" key="1">
    <citation type="journal article" date="2021" name="Genome Biol. Evol.">
        <title>The assembled and annotated genome of the fairy-ring fungus Marasmius oreades.</title>
        <authorList>
            <person name="Hiltunen M."/>
            <person name="Ament-Velasquez S.L."/>
            <person name="Johannesson H."/>
        </authorList>
    </citation>
    <scope>NUCLEOTIDE SEQUENCE</scope>
    <source>
        <strain evidence="1">03SP1</strain>
    </source>
</reference>
<dbReference type="OrthoDB" id="3048040at2759"/>
<name>A0A9P7UNK7_9AGAR</name>
<keyword evidence="2" id="KW-1185">Reference proteome</keyword>
<sequence length="128" mass="13907">MFHNETDIAILRSVSKMHAFTVVGISDTSFHKLILGCPKLKILALHSLSLTKPTPQGSSASILMNFLWSLTLDFIASNVVDIFTHILAPNLEYLEVSAGGRAISLVNALPITSSQKLKLVGVTRRLGH</sequence>
<dbReference type="EMBL" id="CM032189">
    <property type="protein sequence ID" value="KAG7087031.1"/>
    <property type="molecule type" value="Genomic_DNA"/>
</dbReference>
<evidence type="ECO:0000313" key="1">
    <source>
        <dbReference type="EMBL" id="KAG7087031.1"/>
    </source>
</evidence>
<gene>
    <name evidence="1" type="ORF">E1B28_013010</name>
</gene>
<accession>A0A9P7UNK7</accession>
<protein>
    <submittedName>
        <fullName evidence="1">Uncharacterized protein</fullName>
    </submittedName>
</protein>
<dbReference type="AlphaFoldDB" id="A0A9P7UNK7"/>
<dbReference type="RefSeq" id="XP_043003502.1">
    <property type="nucleotide sequence ID" value="XM_043158159.1"/>
</dbReference>
<evidence type="ECO:0000313" key="2">
    <source>
        <dbReference type="Proteomes" id="UP001049176"/>
    </source>
</evidence>